<sequence>MALPETVEQVQAILRVCWELGAPVVARGAGTDCRAAPALSRLRAAQPGQVQRDPGDRRPGADRARPARRA</sequence>
<proteinExistence type="predicted"/>
<dbReference type="InterPro" id="IPR036318">
    <property type="entry name" value="FAD-bd_PCMH-like_sf"/>
</dbReference>
<dbReference type="GO" id="GO:0050660">
    <property type="term" value="F:flavin adenine dinucleotide binding"/>
    <property type="evidence" value="ECO:0007669"/>
    <property type="project" value="InterPro"/>
</dbReference>
<protein>
    <submittedName>
        <fullName evidence="2">FAD-binding protein</fullName>
    </submittedName>
</protein>
<accession>A0A974S960</accession>
<feature type="compositionally biased region" description="Basic and acidic residues" evidence="1">
    <location>
        <begin position="53"/>
        <end position="70"/>
    </location>
</feature>
<dbReference type="Gene3D" id="3.30.465.10">
    <property type="match status" value="1"/>
</dbReference>
<dbReference type="AlphaFoldDB" id="A0A974S960"/>
<reference evidence="2" key="1">
    <citation type="submission" date="2021-01" db="EMBL/GenBank/DDBJ databases">
        <title>Genome sequence of Phenylobacterium sp. 20VBR1 isolated from a valley glaceir, Ny-Alesund, Svalbard.</title>
        <authorList>
            <person name="Thomas F.A."/>
            <person name="Krishnan K.P."/>
            <person name="Sinha R.K."/>
        </authorList>
    </citation>
    <scope>NUCLEOTIDE SEQUENCE</scope>
    <source>
        <strain evidence="2">20VBR1</strain>
    </source>
</reference>
<name>A0A974S960_9CAUL</name>
<gene>
    <name evidence="2" type="ORF">JKL49_19215</name>
</gene>
<organism evidence="2">
    <name type="scientific">Phenylobacterium glaciei</name>
    <dbReference type="NCBI Taxonomy" id="2803784"/>
    <lineage>
        <taxon>Bacteria</taxon>
        <taxon>Pseudomonadati</taxon>
        <taxon>Pseudomonadota</taxon>
        <taxon>Alphaproteobacteria</taxon>
        <taxon>Caulobacterales</taxon>
        <taxon>Caulobacteraceae</taxon>
        <taxon>Phenylobacterium</taxon>
    </lineage>
</organism>
<dbReference type="SUPFAM" id="SSF56176">
    <property type="entry name" value="FAD-binding/transporter-associated domain-like"/>
    <property type="match status" value="1"/>
</dbReference>
<evidence type="ECO:0000256" key="1">
    <source>
        <dbReference type="SAM" id="MobiDB-lite"/>
    </source>
</evidence>
<dbReference type="EMBL" id="CP068570">
    <property type="protein sequence ID" value="QQZ49232.1"/>
    <property type="molecule type" value="Genomic_DNA"/>
</dbReference>
<feature type="region of interest" description="Disordered" evidence="1">
    <location>
        <begin position="40"/>
        <end position="70"/>
    </location>
</feature>
<evidence type="ECO:0000313" key="2">
    <source>
        <dbReference type="EMBL" id="QQZ49232.1"/>
    </source>
</evidence>
<dbReference type="InterPro" id="IPR016169">
    <property type="entry name" value="FAD-bd_PCMH_sub2"/>
</dbReference>